<dbReference type="PANTHER" id="PTHR43793:SF1">
    <property type="entry name" value="FAD SYNTHASE"/>
    <property type="match status" value="1"/>
</dbReference>
<protein>
    <submittedName>
        <fullName evidence="4">Glycerol-3-phosphate cytidyltransferase TagD</fullName>
    </submittedName>
</protein>
<evidence type="ECO:0000259" key="3">
    <source>
        <dbReference type="Pfam" id="PF01467"/>
    </source>
</evidence>
<keyword evidence="1 4" id="KW-0808">Transferase</keyword>
<dbReference type="AlphaFoldDB" id="A0A0G0VWP5"/>
<comment type="caution">
    <text evidence="4">The sequence shown here is derived from an EMBL/GenBank/DDBJ whole genome shotgun (WGS) entry which is preliminary data.</text>
</comment>
<dbReference type="SUPFAM" id="SSF52374">
    <property type="entry name" value="Nucleotidylyl transferase"/>
    <property type="match status" value="1"/>
</dbReference>
<dbReference type="InterPro" id="IPR050385">
    <property type="entry name" value="Archaeal_FAD_synthase"/>
</dbReference>
<name>A0A0G0VWP5_9BACT</name>
<dbReference type="PANTHER" id="PTHR43793">
    <property type="entry name" value="FAD SYNTHASE"/>
    <property type="match status" value="1"/>
</dbReference>
<evidence type="ECO:0000256" key="2">
    <source>
        <dbReference type="ARBA" id="ARBA00022695"/>
    </source>
</evidence>
<feature type="domain" description="Cytidyltransferase-like" evidence="3">
    <location>
        <begin position="9"/>
        <end position="108"/>
    </location>
</feature>
<gene>
    <name evidence="4" type="ORF">UU57_C0013G0012</name>
</gene>
<evidence type="ECO:0000256" key="1">
    <source>
        <dbReference type="ARBA" id="ARBA00022679"/>
    </source>
</evidence>
<dbReference type="NCBIfam" id="TIGR00125">
    <property type="entry name" value="cyt_tran_rel"/>
    <property type="match status" value="1"/>
</dbReference>
<dbReference type="Pfam" id="PF01467">
    <property type="entry name" value="CTP_transf_like"/>
    <property type="match status" value="1"/>
</dbReference>
<dbReference type="InterPro" id="IPR004821">
    <property type="entry name" value="Cyt_trans-like"/>
</dbReference>
<accession>A0A0G0VWP5</accession>
<dbReference type="InterPro" id="IPR014729">
    <property type="entry name" value="Rossmann-like_a/b/a_fold"/>
</dbReference>
<evidence type="ECO:0000313" key="4">
    <source>
        <dbReference type="EMBL" id="KKS05260.1"/>
    </source>
</evidence>
<organism evidence="4 5">
    <name type="scientific">Candidatus Woesebacteria bacterium GW2011_GWE1_41_24</name>
    <dbReference type="NCBI Taxonomy" id="1618597"/>
    <lineage>
        <taxon>Bacteria</taxon>
        <taxon>Candidatus Woeseibacteriota</taxon>
    </lineage>
</organism>
<proteinExistence type="predicted"/>
<dbReference type="EMBL" id="LCBD01000013">
    <property type="protein sequence ID" value="KKS05260.1"/>
    <property type="molecule type" value="Genomic_DNA"/>
</dbReference>
<dbReference type="Gene3D" id="3.40.50.620">
    <property type="entry name" value="HUPs"/>
    <property type="match status" value="1"/>
</dbReference>
<keyword evidence="2" id="KW-0548">Nucleotidyltransferase</keyword>
<evidence type="ECO:0000313" key="5">
    <source>
        <dbReference type="Proteomes" id="UP000034286"/>
    </source>
</evidence>
<dbReference type="Proteomes" id="UP000034286">
    <property type="component" value="Unassembled WGS sequence"/>
</dbReference>
<dbReference type="GO" id="GO:0016779">
    <property type="term" value="F:nucleotidyltransferase activity"/>
    <property type="evidence" value="ECO:0007669"/>
    <property type="project" value="UniProtKB-KW"/>
</dbReference>
<reference evidence="4 5" key="1">
    <citation type="journal article" date="2015" name="Nature">
        <title>rRNA introns, odd ribosomes, and small enigmatic genomes across a large radiation of phyla.</title>
        <authorList>
            <person name="Brown C.T."/>
            <person name="Hug L.A."/>
            <person name="Thomas B.C."/>
            <person name="Sharon I."/>
            <person name="Castelle C.J."/>
            <person name="Singh A."/>
            <person name="Wilkins M.J."/>
            <person name="Williams K.H."/>
            <person name="Banfield J.F."/>
        </authorList>
    </citation>
    <scope>NUCLEOTIDE SEQUENCE [LARGE SCALE GENOMIC DNA]</scope>
</reference>
<sequence length="142" mass="16097">MKSKNKIVLTGGCFDILHYGHLYFLKKAKLLGDVLVVAIESDRRIRELKGPGRPIHTEEQRKEILESLNFIDKVIVLKDKMTDKDYLDFVVKIRPSVIAVTEGDVILKKKERQAKIVGASIVKIPKMKALSTSQISKLLQLD</sequence>